<dbReference type="GO" id="GO:0008270">
    <property type="term" value="F:zinc ion binding"/>
    <property type="evidence" value="ECO:0007669"/>
    <property type="project" value="UniProtKB-KW"/>
</dbReference>
<dbReference type="GO" id="GO:0016567">
    <property type="term" value="P:protein ubiquitination"/>
    <property type="evidence" value="ECO:0007669"/>
    <property type="project" value="InterPro"/>
</dbReference>
<reference evidence="14 15" key="1">
    <citation type="submission" date="2015-08" db="EMBL/GenBank/DDBJ databases">
        <title>Genomes of Isolates from Cabo Rojo, PR.</title>
        <authorList>
            <person name="Sanchez-Nieves R.L."/>
            <person name="Montalvo-Rodriguez R."/>
        </authorList>
    </citation>
    <scope>NUCLEOTIDE SEQUENCE [LARGE SCALE GENOMIC DNA]</scope>
    <source>
        <strain evidence="14 15">SL3</strain>
    </source>
</reference>
<comment type="caution">
    <text evidence="14">The sequence shown here is derived from an EMBL/GenBank/DDBJ whole genome shotgun (WGS) entry which is preliminary data.</text>
</comment>
<dbReference type="PATRIC" id="fig|1705562.3.peg.2716"/>
<keyword evidence="15" id="KW-1185">Reference proteome</keyword>
<evidence type="ECO:0000259" key="13">
    <source>
        <dbReference type="Pfam" id="PF12483"/>
    </source>
</evidence>
<dbReference type="EMBL" id="LIUF01000002">
    <property type="protein sequence ID" value="KOX93888.1"/>
    <property type="molecule type" value="Genomic_DNA"/>
</dbReference>
<evidence type="ECO:0000256" key="5">
    <source>
        <dbReference type="ARBA" id="ARBA00022692"/>
    </source>
</evidence>
<dbReference type="InterPro" id="IPR022170">
    <property type="entry name" value="MUL1-like"/>
</dbReference>
<name>A0A0M9ALF0_9EURY</name>
<evidence type="ECO:0000256" key="7">
    <source>
        <dbReference type="ARBA" id="ARBA00022771"/>
    </source>
</evidence>
<dbReference type="STRING" id="1705562.AMS69_08190"/>
<evidence type="ECO:0000256" key="2">
    <source>
        <dbReference type="ARBA" id="ARBA00004141"/>
    </source>
</evidence>
<evidence type="ECO:0000256" key="6">
    <source>
        <dbReference type="ARBA" id="ARBA00022723"/>
    </source>
</evidence>
<dbReference type="GO" id="GO:0061630">
    <property type="term" value="F:ubiquitin protein ligase activity"/>
    <property type="evidence" value="ECO:0007669"/>
    <property type="project" value="UniProtKB-EC"/>
</dbReference>
<keyword evidence="9" id="KW-0862">Zinc</keyword>
<accession>A0A0M9ALF0</accession>
<evidence type="ECO:0000256" key="4">
    <source>
        <dbReference type="ARBA" id="ARBA00022679"/>
    </source>
</evidence>
<dbReference type="EC" id="2.3.2.27" evidence="3"/>
<comment type="subcellular location">
    <subcellularLocation>
        <location evidence="2">Membrane</location>
        <topology evidence="2">Multi-pass membrane protein</topology>
    </subcellularLocation>
</comment>
<evidence type="ECO:0000256" key="3">
    <source>
        <dbReference type="ARBA" id="ARBA00012483"/>
    </source>
</evidence>
<dbReference type="RefSeq" id="WP_053967572.1">
    <property type="nucleotide sequence ID" value="NZ_JAWJXX010000016.1"/>
</dbReference>
<proteinExistence type="predicted"/>
<keyword evidence="7" id="KW-0863">Zinc-finger</keyword>
<evidence type="ECO:0000256" key="9">
    <source>
        <dbReference type="ARBA" id="ARBA00022833"/>
    </source>
</evidence>
<dbReference type="GO" id="GO:0016020">
    <property type="term" value="C:membrane"/>
    <property type="evidence" value="ECO:0007669"/>
    <property type="project" value="UniProtKB-SubCell"/>
</dbReference>
<organism evidence="14 15">
    <name type="scientific">Haloarcula rubripromontorii</name>
    <dbReference type="NCBI Taxonomy" id="1705562"/>
    <lineage>
        <taxon>Archaea</taxon>
        <taxon>Methanobacteriati</taxon>
        <taxon>Methanobacteriota</taxon>
        <taxon>Stenosarchaea group</taxon>
        <taxon>Halobacteria</taxon>
        <taxon>Halobacteriales</taxon>
        <taxon>Haloarculaceae</taxon>
        <taxon>Haloarcula</taxon>
    </lineage>
</organism>
<evidence type="ECO:0000313" key="14">
    <source>
        <dbReference type="EMBL" id="KOX93888.1"/>
    </source>
</evidence>
<feature type="transmembrane region" description="Helical" evidence="12">
    <location>
        <begin position="235"/>
        <end position="257"/>
    </location>
</feature>
<feature type="transmembrane region" description="Helical" evidence="12">
    <location>
        <begin position="6"/>
        <end position="23"/>
    </location>
</feature>
<evidence type="ECO:0000256" key="11">
    <source>
        <dbReference type="ARBA" id="ARBA00023136"/>
    </source>
</evidence>
<dbReference type="OrthoDB" id="170690at2157"/>
<keyword evidence="11 12" id="KW-0472">Membrane</keyword>
<evidence type="ECO:0000256" key="10">
    <source>
        <dbReference type="ARBA" id="ARBA00022989"/>
    </source>
</evidence>
<evidence type="ECO:0000256" key="12">
    <source>
        <dbReference type="SAM" id="Phobius"/>
    </source>
</evidence>
<keyword evidence="10 12" id="KW-1133">Transmembrane helix</keyword>
<keyword evidence="5 12" id="KW-0812">Transmembrane</keyword>
<feature type="domain" description="E3 Ubiquitin ligase MUL1-like" evidence="13">
    <location>
        <begin position="79"/>
        <end position="193"/>
    </location>
</feature>
<evidence type="ECO:0000313" key="15">
    <source>
        <dbReference type="Proteomes" id="UP000037729"/>
    </source>
</evidence>
<evidence type="ECO:0000256" key="8">
    <source>
        <dbReference type="ARBA" id="ARBA00022786"/>
    </source>
</evidence>
<gene>
    <name evidence="14" type="ORF">AMS69_08190</name>
</gene>
<dbReference type="Proteomes" id="UP000037729">
    <property type="component" value="Unassembled WGS sequence"/>
</dbReference>
<keyword evidence="8" id="KW-0833">Ubl conjugation pathway</keyword>
<evidence type="ECO:0000256" key="1">
    <source>
        <dbReference type="ARBA" id="ARBA00000900"/>
    </source>
</evidence>
<sequence length="258" mass="27865">MVLPQLVATVFLIIGSFVLFRGGQELRTVFHILRNDPVPVRSLDGHTGPVEITGTAVAHEEGETVTAPFTGSECLAYTYEVEEYRSSGKHSHWETLDEGQDGVDFVVDDGTDRVRVNPDGADVRFESQSVTVSPGTELPERLADYVERTEGVEAQDGSVNLLVTEISLGNKQRFTERRLDVGEDVYVYGQAMRGPATEWGSNLVDAIVGDGDGTPVFVISDTSERGTARRIVRGAIAEVTFGLVAVLIGAAVLLSVLL</sequence>
<protein>
    <recommendedName>
        <fullName evidence="3">RING-type E3 ubiquitin transferase</fullName>
        <ecNumber evidence="3">2.3.2.27</ecNumber>
    </recommendedName>
</protein>
<dbReference type="Pfam" id="PF12483">
    <property type="entry name" value="GIDE"/>
    <property type="match status" value="1"/>
</dbReference>
<keyword evidence="6" id="KW-0479">Metal-binding</keyword>
<dbReference type="AlphaFoldDB" id="A0A0M9ALF0"/>
<comment type="catalytic activity">
    <reaction evidence="1">
        <text>S-ubiquitinyl-[E2 ubiquitin-conjugating enzyme]-L-cysteine + [acceptor protein]-L-lysine = [E2 ubiquitin-conjugating enzyme]-L-cysteine + N(6)-ubiquitinyl-[acceptor protein]-L-lysine.</text>
        <dbReference type="EC" id="2.3.2.27"/>
    </reaction>
</comment>
<keyword evidence="4" id="KW-0808">Transferase</keyword>